<dbReference type="OrthoDB" id="411372at2759"/>
<feature type="compositionally biased region" description="Low complexity" evidence="2">
    <location>
        <begin position="152"/>
        <end position="163"/>
    </location>
</feature>
<reference evidence="4" key="1">
    <citation type="submission" date="2022-07" db="EMBL/GenBank/DDBJ databases">
        <title>Phylogenomic reconstructions and comparative analyses of Kickxellomycotina fungi.</title>
        <authorList>
            <person name="Reynolds N.K."/>
            <person name="Stajich J.E."/>
            <person name="Barry K."/>
            <person name="Grigoriev I.V."/>
            <person name="Crous P."/>
            <person name="Smith M.E."/>
        </authorList>
    </citation>
    <scope>NUCLEOTIDE SEQUENCE</scope>
    <source>
        <strain evidence="4">RSA 567</strain>
    </source>
</reference>
<evidence type="ECO:0000259" key="3">
    <source>
        <dbReference type="PROSITE" id="PS50103"/>
    </source>
</evidence>
<evidence type="ECO:0000256" key="1">
    <source>
        <dbReference type="PROSITE-ProRule" id="PRU00723"/>
    </source>
</evidence>
<keyword evidence="1" id="KW-0863">Zinc-finger</keyword>
<feature type="region of interest" description="Disordered" evidence="2">
    <location>
        <begin position="1"/>
        <end position="103"/>
    </location>
</feature>
<sequence length="366" mass="39454">MSDSDTVQPFENYSYLKRDNLHPPVESQSSPPEGSAAPATSPTAEPAAAGSTLLPSRNANNDNNNHGQDPVPARPLRKKGHGALHPDEQEAIQAYRRPDGDSEFGDLLRAYEKQDRKIERKEKKREELQQQKEAELRALRKTKQKKKKKRQSAAAAASKELQSQVHQTVLDAASTDNASTQFSNESLVLAALAASLNTMNAASAPPDASGQLPTNRPSDPRLRMRPQPTVTAVPMASSASLPTLGGPADPLTQLSSILPLANAALSLPTATPTPTPMASASSLPQHRPPRSPGRPRPPRHQAPPAASQSGKQVKKVPVLCRYVKTNSCGKGDLCPFSHDLKSEKCIFYFERGGCRKGHNCPYSHSS</sequence>
<feature type="zinc finger region" description="C3H1-type" evidence="1">
    <location>
        <begin position="344"/>
        <end position="366"/>
    </location>
</feature>
<organism evidence="4 5">
    <name type="scientific">Dimargaris verticillata</name>
    <dbReference type="NCBI Taxonomy" id="2761393"/>
    <lineage>
        <taxon>Eukaryota</taxon>
        <taxon>Fungi</taxon>
        <taxon>Fungi incertae sedis</taxon>
        <taxon>Zoopagomycota</taxon>
        <taxon>Kickxellomycotina</taxon>
        <taxon>Dimargaritomycetes</taxon>
        <taxon>Dimargaritales</taxon>
        <taxon>Dimargaritaceae</taxon>
        <taxon>Dimargaris</taxon>
    </lineage>
</organism>
<feature type="region of interest" description="Disordered" evidence="2">
    <location>
        <begin position="202"/>
        <end position="225"/>
    </location>
</feature>
<feature type="region of interest" description="Disordered" evidence="2">
    <location>
        <begin position="268"/>
        <end position="313"/>
    </location>
</feature>
<protein>
    <recommendedName>
        <fullName evidence="3">C3H1-type domain-containing protein</fullName>
    </recommendedName>
</protein>
<gene>
    <name evidence="4" type="ORF">H4R34_004681</name>
</gene>
<comment type="caution">
    <text evidence="4">The sequence shown here is derived from an EMBL/GenBank/DDBJ whole genome shotgun (WGS) entry which is preliminary data.</text>
</comment>
<evidence type="ECO:0000313" key="4">
    <source>
        <dbReference type="EMBL" id="KAJ1974542.1"/>
    </source>
</evidence>
<evidence type="ECO:0000313" key="5">
    <source>
        <dbReference type="Proteomes" id="UP001151582"/>
    </source>
</evidence>
<dbReference type="Gene3D" id="4.10.1000.10">
    <property type="entry name" value="Zinc finger, CCCH-type"/>
    <property type="match status" value="1"/>
</dbReference>
<dbReference type="InterPro" id="IPR000571">
    <property type="entry name" value="Znf_CCCH"/>
</dbReference>
<dbReference type="SMART" id="SM00356">
    <property type="entry name" value="ZnF_C3H1"/>
    <property type="match status" value="2"/>
</dbReference>
<feature type="compositionally biased region" description="Low complexity" evidence="2">
    <location>
        <begin position="29"/>
        <end position="51"/>
    </location>
</feature>
<feature type="domain" description="C3H1-type" evidence="3">
    <location>
        <begin position="314"/>
        <end position="341"/>
    </location>
</feature>
<keyword evidence="1" id="KW-0862">Zinc</keyword>
<evidence type="ECO:0000256" key="2">
    <source>
        <dbReference type="SAM" id="MobiDB-lite"/>
    </source>
</evidence>
<feature type="compositionally biased region" description="Low complexity" evidence="2">
    <location>
        <begin position="268"/>
        <end position="284"/>
    </location>
</feature>
<name>A0A9W8AZP2_9FUNG</name>
<dbReference type="GO" id="GO:0008270">
    <property type="term" value="F:zinc ion binding"/>
    <property type="evidence" value="ECO:0007669"/>
    <property type="project" value="UniProtKB-KW"/>
</dbReference>
<keyword evidence="5" id="KW-1185">Reference proteome</keyword>
<dbReference type="PROSITE" id="PS50103">
    <property type="entry name" value="ZF_C3H1"/>
    <property type="match status" value="2"/>
</dbReference>
<accession>A0A9W8AZP2</accession>
<keyword evidence="1" id="KW-0479">Metal-binding</keyword>
<feature type="domain" description="C3H1-type" evidence="3">
    <location>
        <begin position="344"/>
        <end position="366"/>
    </location>
</feature>
<feature type="compositionally biased region" description="Polar residues" evidence="2">
    <location>
        <begin position="1"/>
        <end position="11"/>
    </location>
</feature>
<proteinExistence type="predicted"/>
<feature type="region of interest" description="Disordered" evidence="2">
    <location>
        <begin position="138"/>
        <end position="166"/>
    </location>
</feature>
<dbReference type="EMBL" id="JANBQB010000640">
    <property type="protein sequence ID" value="KAJ1974542.1"/>
    <property type="molecule type" value="Genomic_DNA"/>
</dbReference>
<feature type="zinc finger region" description="C3H1-type" evidence="1">
    <location>
        <begin position="314"/>
        <end position="341"/>
    </location>
</feature>
<feature type="compositionally biased region" description="Basic residues" evidence="2">
    <location>
        <begin position="139"/>
        <end position="151"/>
    </location>
</feature>
<dbReference type="AlphaFoldDB" id="A0A9W8AZP2"/>
<dbReference type="Proteomes" id="UP001151582">
    <property type="component" value="Unassembled WGS sequence"/>
</dbReference>